<protein>
    <submittedName>
        <fullName evidence="2">Uncharacterized protein</fullName>
    </submittedName>
</protein>
<keyword evidence="1" id="KW-1133">Transmembrane helix</keyword>
<feature type="transmembrane region" description="Helical" evidence="1">
    <location>
        <begin position="32"/>
        <end position="50"/>
    </location>
</feature>
<proteinExistence type="predicted"/>
<organism evidence="2 3">
    <name type="scientific">Marichromatium purpuratum 984</name>
    <dbReference type="NCBI Taxonomy" id="765910"/>
    <lineage>
        <taxon>Bacteria</taxon>
        <taxon>Pseudomonadati</taxon>
        <taxon>Pseudomonadota</taxon>
        <taxon>Gammaproteobacteria</taxon>
        <taxon>Chromatiales</taxon>
        <taxon>Chromatiaceae</taxon>
        <taxon>Marichromatium</taxon>
    </lineage>
</organism>
<dbReference type="Proteomes" id="UP000005275">
    <property type="component" value="Chromosome"/>
</dbReference>
<evidence type="ECO:0000313" key="3">
    <source>
        <dbReference type="Proteomes" id="UP000005275"/>
    </source>
</evidence>
<dbReference type="KEGG" id="mpur:MARPU_12045"/>
<evidence type="ECO:0000256" key="1">
    <source>
        <dbReference type="SAM" id="Phobius"/>
    </source>
</evidence>
<dbReference type="AlphaFoldDB" id="W0E496"/>
<keyword evidence="1" id="KW-0472">Membrane</keyword>
<sequence length="51" mass="5780">MLMLTFAKAICYMALAMLHLLPKWVLQQHQRLLIGLLYLLQAALLLSGSLL</sequence>
<dbReference type="HOGENOM" id="CLU_3100586_0_0_6"/>
<accession>W0E496</accession>
<keyword evidence="1" id="KW-0812">Transmembrane</keyword>
<dbReference type="RefSeq" id="WP_005223495.1">
    <property type="nucleotide sequence ID" value="NZ_CP007031.1"/>
</dbReference>
<keyword evidence="3" id="KW-1185">Reference proteome</keyword>
<dbReference type="EMBL" id="CP007031">
    <property type="protein sequence ID" value="AHF05572.1"/>
    <property type="molecule type" value="Genomic_DNA"/>
</dbReference>
<gene>
    <name evidence="2" type="ORF">MARPU_12045</name>
</gene>
<reference evidence="2 3" key="1">
    <citation type="submission" date="2013-12" db="EMBL/GenBank/DDBJ databases">
        <authorList>
            <consortium name="DOE Joint Genome Institute"/>
            <person name="Bryant D.A."/>
            <person name="Huntemann M."/>
            <person name="Han J."/>
            <person name="Chen A."/>
            <person name="Kyrpides N."/>
            <person name="Mavromatis K."/>
            <person name="Markowitz V."/>
            <person name="Palaniappan K."/>
            <person name="Ivanova N."/>
            <person name="Schaumberg A."/>
            <person name="Pati A."/>
            <person name="Liolios K."/>
            <person name="Nordberg H.P."/>
            <person name="Cantor M.N."/>
            <person name="Hua S.X."/>
            <person name="Woyke T."/>
        </authorList>
    </citation>
    <scope>NUCLEOTIDE SEQUENCE [LARGE SCALE GENOMIC DNA]</scope>
    <source>
        <strain evidence="2 3">984</strain>
    </source>
</reference>
<feature type="transmembrane region" description="Helical" evidence="1">
    <location>
        <begin position="6"/>
        <end position="25"/>
    </location>
</feature>
<evidence type="ECO:0000313" key="2">
    <source>
        <dbReference type="EMBL" id="AHF05572.1"/>
    </source>
</evidence>
<name>W0E496_MARPU</name>